<evidence type="ECO:0000259" key="1">
    <source>
        <dbReference type="Pfam" id="PF11396"/>
    </source>
</evidence>
<dbReference type="SUPFAM" id="SSF160574">
    <property type="entry name" value="BT0923-like"/>
    <property type="match status" value="1"/>
</dbReference>
<dbReference type="EMBL" id="PRDK01000006">
    <property type="protein sequence ID" value="MBE8714546.1"/>
    <property type="molecule type" value="Genomic_DNA"/>
</dbReference>
<feature type="domain" description="Putative beta-lactamase-inhibitor-like PepSY-like" evidence="1">
    <location>
        <begin position="62"/>
        <end position="143"/>
    </location>
</feature>
<comment type="caution">
    <text evidence="2">The sequence shown here is derived from an EMBL/GenBank/DDBJ whole genome shotgun (WGS) entry which is preliminary data.</text>
</comment>
<dbReference type="InterPro" id="IPR021533">
    <property type="entry name" value="PepSY-like"/>
</dbReference>
<organism evidence="2 3">
    <name type="scientific">Sphingobacterium hungaricum</name>
    <dbReference type="NCBI Taxonomy" id="2082723"/>
    <lineage>
        <taxon>Bacteria</taxon>
        <taxon>Pseudomonadati</taxon>
        <taxon>Bacteroidota</taxon>
        <taxon>Sphingobacteriia</taxon>
        <taxon>Sphingobacteriales</taxon>
        <taxon>Sphingobacteriaceae</taxon>
        <taxon>Sphingobacterium</taxon>
    </lineage>
</organism>
<dbReference type="Pfam" id="PF11396">
    <property type="entry name" value="PepSY_like"/>
    <property type="match status" value="1"/>
</dbReference>
<evidence type="ECO:0000313" key="2">
    <source>
        <dbReference type="EMBL" id="MBE8714546.1"/>
    </source>
</evidence>
<dbReference type="Gene3D" id="3.40.1420.30">
    <property type="match status" value="1"/>
</dbReference>
<dbReference type="AlphaFoldDB" id="A0A928V055"/>
<accession>A0A928V055</accession>
<name>A0A928V055_9SPHI</name>
<reference evidence="2" key="1">
    <citation type="submission" date="2018-02" db="EMBL/GenBank/DDBJ databases">
        <authorList>
            <person name="Vasarhelyi B.M."/>
            <person name="Deshmukh S."/>
            <person name="Balint B."/>
            <person name="Kukolya J."/>
        </authorList>
    </citation>
    <scope>NUCLEOTIDE SEQUENCE</scope>
    <source>
        <strain evidence="2">KB22</strain>
    </source>
</reference>
<gene>
    <name evidence="2" type="ORF">C4F49_12725</name>
</gene>
<dbReference type="PROSITE" id="PS51257">
    <property type="entry name" value="PROKAR_LIPOPROTEIN"/>
    <property type="match status" value="1"/>
</dbReference>
<sequence length="147" mass="16199">MKNLLLAIPVLFVALFTSCEKESVVSENELPATAKTFISTNFPSAKVLRVEKQTTASSNGTEYSVDLDNRVEIDFDKNGNWTDVDGEDNVSLPTGFILPVIVTYIETNYASTTINAIEKTRVGFEVDLVNGLDLEFNANGEFVRLDP</sequence>
<keyword evidence="3" id="KW-1185">Reference proteome</keyword>
<protein>
    <recommendedName>
        <fullName evidence="1">Putative beta-lactamase-inhibitor-like PepSY-like domain-containing protein</fullName>
    </recommendedName>
</protein>
<dbReference type="RefSeq" id="WP_196936197.1">
    <property type="nucleotide sequence ID" value="NZ_MU158698.1"/>
</dbReference>
<proteinExistence type="predicted"/>
<dbReference type="Proteomes" id="UP000616201">
    <property type="component" value="Unassembled WGS sequence"/>
</dbReference>
<evidence type="ECO:0000313" key="3">
    <source>
        <dbReference type="Proteomes" id="UP000616201"/>
    </source>
</evidence>